<dbReference type="AlphaFoldDB" id="A0A101ENQ0"/>
<feature type="transmembrane region" description="Helical" evidence="1">
    <location>
        <begin position="15"/>
        <end position="35"/>
    </location>
</feature>
<evidence type="ECO:0000313" key="4">
    <source>
        <dbReference type="Proteomes" id="UP000053911"/>
    </source>
</evidence>
<dbReference type="EMBL" id="LGFD01000005">
    <property type="protein sequence ID" value="KUK18300.1"/>
    <property type="molecule type" value="Genomic_DNA"/>
</dbReference>
<keyword evidence="1" id="KW-0472">Membrane</keyword>
<comment type="caution">
    <text evidence="3">The sequence shown here is derived from an EMBL/GenBank/DDBJ whole genome shotgun (WGS) entry which is preliminary data.</text>
</comment>
<evidence type="ECO:0000313" key="3">
    <source>
        <dbReference type="EMBL" id="KUK18300.1"/>
    </source>
</evidence>
<name>A0A101ENQ0_9EURY</name>
<keyword evidence="1" id="KW-1133">Transmembrane helix</keyword>
<dbReference type="InterPro" id="IPR008553">
    <property type="entry name" value="DUF835"/>
</dbReference>
<reference evidence="4" key="1">
    <citation type="journal article" date="2015" name="MBio">
        <title>Genome-Resolved Metagenomic Analysis Reveals Roles for Candidate Phyla and Other Microbial Community Members in Biogeochemical Transformations in Oil Reservoirs.</title>
        <authorList>
            <person name="Hu P."/>
            <person name="Tom L."/>
            <person name="Singh A."/>
            <person name="Thomas B.C."/>
            <person name="Baker B.J."/>
            <person name="Piceno Y.M."/>
            <person name="Andersen G.L."/>
            <person name="Banfield J.F."/>
        </authorList>
    </citation>
    <scope>NUCLEOTIDE SEQUENCE [LARGE SCALE GENOMIC DNA]</scope>
</reference>
<organism evidence="3 4">
    <name type="scientific">Thermococcus sibiricus</name>
    <dbReference type="NCBI Taxonomy" id="172049"/>
    <lineage>
        <taxon>Archaea</taxon>
        <taxon>Methanobacteriati</taxon>
        <taxon>Methanobacteriota</taxon>
        <taxon>Thermococci</taxon>
        <taxon>Thermococcales</taxon>
        <taxon>Thermococcaceae</taxon>
        <taxon>Thermococcus</taxon>
    </lineage>
</organism>
<dbReference type="Pfam" id="PF05763">
    <property type="entry name" value="DUF835"/>
    <property type="match status" value="1"/>
</dbReference>
<evidence type="ECO:0000256" key="1">
    <source>
        <dbReference type="SAM" id="Phobius"/>
    </source>
</evidence>
<feature type="domain" description="DUF835" evidence="2">
    <location>
        <begin position="61"/>
        <end position="180"/>
    </location>
</feature>
<gene>
    <name evidence="3" type="ORF">XD54_0391</name>
</gene>
<accession>A0A101ENQ0</accession>
<evidence type="ECO:0000259" key="2">
    <source>
        <dbReference type="Pfam" id="PF05763"/>
    </source>
</evidence>
<sequence length="190" mass="22017">MNPPLVLGQKLLEGYFILSSLPFALGVLGNFLGILNTNKKPKQQEAPLSPGAWAYPSLDVDYLIANLLKDKKLVGIVRNHHLFEKHDFPCLWISKIEKENSVRPTHLEKILHWVTKTITHDHGLIFDGVEYLILENGFEPTFKFLLNLKDHILLRDSILVLVVDERTFEERQLSLLYREFRRISPIKQQP</sequence>
<dbReference type="PATRIC" id="fig|172049.5.peg.962"/>
<dbReference type="Proteomes" id="UP000053911">
    <property type="component" value="Unassembled WGS sequence"/>
</dbReference>
<proteinExistence type="predicted"/>
<keyword evidence="1" id="KW-0812">Transmembrane</keyword>
<protein>
    <recommendedName>
        <fullName evidence="2">DUF835 domain-containing protein</fullName>
    </recommendedName>
</protein>